<name>A0A9N9ID75_9GLOM</name>
<feature type="non-terminal residue" evidence="1">
    <location>
        <position position="1"/>
    </location>
</feature>
<sequence length="136" mass="15920">MTTLNKLNSYFVLKDLIRVHPYTISVEDVRKKSEFSLMLTNLPLDTNGRYLISIGNAIEVIVWIISKSCANYRNLQYTIFYFKTKESMEAAKNGETYFLDKKRLIWTDPNAKLCFTCQVLGHQSQNYRKNHLVLLD</sequence>
<dbReference type="EMBL" id="CAJVPQ010012539">
    <property type="protein sequence ID" value="CAG8732053.1"/>
    <property type="molecule type" value="Genomic_DNA"/>
</dbReference>
<organism evidence="1 2">
    <name type="scientific">Funneliformis caledonium</name>
    <dbReference type="NCBI Taxonomy" id="1117310"/>
    <lineage>
        <taxon>Eukaryota</taxon>
        <taxon>Fungi</taxon>
        <taxon>Fungi incertae sedis</taxon>
        <taxon>Mucoromycota</taxon>
        <taxon>Glomeromycotina</taxon>
        <taxon>Glomeromycetes</taxon>
        <taxon>Glomerales</taxon>
        <taxon>Glomeraceae</taxon>
        <taxon>Funneliformis</taxon>
    </lineage>
</organism>
<accession>A0A9N9ID75</accession>
<dbReference type="AlphaFoldDB" id="A0A9N9ID75"/>
<protein>
    <submittedName>
        <fullName evidence="1">12635_t:CDS:1</fullName>
    </submittedName>
</protein>
<comment type="caution">
    <text evidence="1">The sequence shown here is derived from an EMBL/GenBank/DDBJ whole genome shotgun (WGS) entry which is preliminary data.</text>
</comment>
<reference evidence="1" key="1">
    <citation type="submission" date="2021-06" db="EMBL/GenBank/DDBJ databases">
        <authorList>
            <person name="Kallberg Y."/>
            <person name="Tangrot J."/>
            <person name="Rosling A."/>
        </authorList>
    </citation>
    <scope>NUCLEOTIDE SEQUENCE</scope>
    <source>
        <strain evidence="1">UK204</strain>
    </source>
</reference>
<keyword evidence="2" id="KW-1185">Reference proteome</keyword>
<dbReference type="OrthoDB" id="7608935at2759"/>
<proteinExistence type="predicted"/>
<evidence type="ECO:0000313" key="2">
    <source>
        <dbReference type="Proteomes" id="UP000789570"/>
    </source>
</evidence>
<gene>
    <name evidence="1" type="ORF">FCALED_LOCUS15046</name>
</gene>
<evidence type="ECO:0000313" key="1">
    <source>
        <dbReference type="EMBL" id="CAG8732053.1"/>
    </source>
</evidence>
<dbReference type="Proteomes" id="UP000789570">
    <property type="component" value="Unassembled WGS sequence"/>
</dbReference>